<proteinExistence type="predicted"/>
<reference evidence="3" key="1">
    <citation type="journal article" date="2009" name="Rice">
        <title>De Novo Next Generation Sequencing of Plant Genomes.</title>
        <authorList>
            <person name="Rounsley S."/>
            <person name="Marri P.R."/>
            <person name="Yu Y."/>
            <person name="He R."/>
            <person name="Sisneros N."/>
            <person name="Goicoechea J.L."/>
            <person name="Lee S.J."/>
            <person name="Angelova A."/>
            <person name="Kudrna D."/>
            <person name="Luo M."/>
            <person name="Affourtit J."/>
            <person name="Desany B."/>
            <person name="Knight J."/>
            <person name="Niazi F."/>
            <person name="Egholm M."/>
            <person name="Wing R.A."/>
        </authorList>
    </citation>
    <scope>NUCLEOTIDE SEQUENCE [LARGE SCALE GENOMIC DNA]</scope>
    <source>
        <strain evidence="3">IRGC 105608</strain>
    </source>
</reference>
<keyword evidence="4" id="KW-1185">Reference proteome</keyword>
<dbReference type="PANTHER" id="PTHR46610">
    <property type="entry name" value="OS05G0181300 PROTEIN"/>
    <property type="match status" value="1"/>
</dbReference>
<dbReference type="AlphaFoldDB" id="A0A0D3ET99"/>
<evidence type="ECO:0000256" key="1">
    <source>
        <dbReference type="SAM" id="MobiDB-lite"/>
    </source>
</evidence>
<feature type="transmembrane region" description="Helical" evidence="2">
    <location>
        <begin position="125"/>
        <end position="147"/>
    </location>
</feature>
<dbReference type="PaxDb" id="65489-OBART01G28710.1"/>
<feature type="transmembrane region" description="Helical" evidence="2">
    <location>
        <begin position="40"/>
        <end position="59"/>
    </location>
</feature>
<evidence type="ECO:0000313" key="4">
    <source>
        <dbReference type="Proteomes" id="UP000026960"/>
    </source>
</evidence>
<dbReference type="EnsemblPlants" id="OBART01G28720.1">
    <property type="protein sequence ID" value="OBART01G28720.1"/>
    <property type="gene ID" value="OBART01G28720"/>
</dbReference>
<keyword evidence="2" id="KW-0812">Transmembrane</keyword>
<dbReference type="Proteomes" id="UP000026960">
    <property type="component" value="Chromosome 1"/>
</dbReference>
<organism evidence="3">
    <name type="scientific">Oryza barthii</name>
    <dbReference type="NCBI Taxonomy" id="65489"/>
    <lineage>
        <taxon>Eukaryota</taxon>
        <taxon>Viridiplantae</taxon>
        <taxon>Streptophyta</taxon>
        <taxon>Embryophyta</taxon>
        <taxon>Tracheophyta</taxon>
        <taxon>Spermatophyta</taxon>
        <taxon>Magnoliopsida</taxon>
        <taxon>Liliopsida</taxon>
        <taxon>Poales</taxon>
        <taxon>Poaceae</taxon>
        <taxon>BOP clade</taxon>
        <taxon>Oryzoideae</taxon>
        <taxon>Oryzeae</taxon>
        <taxon>Oryzinae</taxon>
        <taxon>Oryza</taxon>
    </lineage>
</organism>
<evidence type="ECO:0000256" key="2">
    <source>
        <dbReference type="SAM" id="Phobius"/>
    </source>
</evidence>
<dbReference type="InterPro" id="IPR045501">
    <property type="entry name" value="DUF6490"/>
</dbReference>
<accession>A0A0D3ET99</accession>
<evidence type="ECO:0000313" key="3">
    <source>
        <dbReference type="EnsemblPlants" id="OBART01G28720.1"/>
    </source>
</evidence>
<dbReference type="Gene3D" id="1.20.1250.20">
    <property type="entry name" value="MFS general substrate transporter like domains"/>
    <property type="match status" value="1"/>
</dbReference>
<dbReference type="Pfam" id="PF20100">
    <property type="entry name" value="DUF6490"/>
    <property type="match status" value="1"/>
</dbReference>
<protein>
    <submittedName>
        <fullName evidence="3">Uncharacterized protein</fullName>
    </submittedName>
</protein>
<dbReference type="HOGENOM" id="CLU_120305_1_0_1"/>
<keyword evidence="2" id="KW-1133">Transmembrane helix</keyword>
<feature type="region of interest" description="Disordered" evidence="1">
    <location>
        <begin position="1"/>
        <end position="35"/>
    </location>
</feature>
<dbReference type="EnsemblPlants" id="OBART01G28710.1">
    <property type="protein sequence ID" value="OBART01G28710.1"/>
    <property type="gene ID" value="OBART01G28710"/>
</dbReference>
<reference evidence="3" key="2">
    <citation type="submission" date="2015-03" db="UniProtKB">
        <authorList>
            <consortium name="EnsemblPlants"/>
        </authorList>
    </citation>
    <scope>IDENTIFICATION</scope>
</reference>
<name>A0A0D3ET99_9ORYZ</name>
<dbReference type="InterPro" id="IPR036259">
    <property type="entry name" value="MFS_trans_sf"/>
</dbReference>
<feature type="transmembrane region" description="Helical" evidence="2">
    <location>
        <begin position="99"/>
        <end position="119"/>
    </location>
</feature>
<keyword evidence="2" id="KW-0472">Membrane</keyword>
<dbReference type="Gramene" id="OBART01G28720.1">
    <property type="protein sequence ID" value="OBART01G28720.1"/>
    <property type="gene ID" value="OBART01G28720"/>
</dbReference>
<dbReference type="Gramene" id="OBART01G28710.1">
    <property type="protein sequence ID" value="OBART01G28710.1"/>
    <property type="gene ID" value="OBART01G28710"/>
</dbReference>
<sequence>MSSLRREAPPISDYEALDGSGKCTDEPSCSSDPSKDSSSCTSAFAFTILAINCGAAIYHSRRDPWSVAFVLAAFLMLISLFCALRLFESLPRSSPRRSHVKAGVWVLSTVLTILFTYRVAALMPFPVAVVVWAMSVFTILAGFYMFFVCSDEVKAAPEERPAKVSDMA</sequence>
<dbReference type="PANTHER" id="PTHR46610:SF2">
    <property type="entry name" value="OS01G0714600 PROTEIN"/>
    <property type="match status" value="1"/>
</dbReference>
<feature type="transmembrane region" description="Helical" evidence="2">
    <location>
        <begin position="65"/>
        <end position="87"/>
    </location>
</feature>
<dbReference type="eggNOG" id="ENOG502R70I">
    <property type="taxonomic scope" value="Eukaryota"/>
</dbReference>